<dbReference type="GO" id="GO:0051191">
    <property type="term" value="P:prosthetic group biosynthetic process"/>
    <property type="evidence" value="ECO:0007669"/>
    <property type="project" value="TreeGrafter"/>
</dbReference>
<dbReference type="EMBL" id="PZPP01000008">
    <property type="protein sequence ID" value="PTM36907.1"/>
    <property type="molecule type" value="Genomic_DNA"/>
</dbReference>
<dbReference type="Proteomes" id="UP000241614">
    <property type="component" value="Unassembled WGS sequence"/>
</dbReference>
<evidence type="ECO:0000313" key="8">
    <source>
        <dbReference type="Proteomes" id="UP000241614"/>
    </source>
</evidence>
<keyword evidence="4 6" id="KW-0547">Nucleotide-binding</keyword>
<sequence length="291" mass="31760">MTTSLARCNAPDIQRTFAELAAESMYREINLTPKPGLVDRVNNGAHCDMTFALFMTSIAAIAPWFSAFFNVGRETARLAGPQTLRAIRPTGLACEQAMFNATGGVNTHKGGIFSLGLLCAAAGRLTQRDEALTQRSLCHETRLICTGIVEQELKTTGIAKTKGEQQFQKYGFTGARGEAARGFITVRQAGLPLLQTALRQGESEDLALLRMFLGMMAVNPDTNLVSRGGVKGLNYARRYSRRLLKIKRLTANRLVKALCRMDAEFIKRNLSPGGSADLISVGWLLSQFPAE</sequence>
<dbReference type="PANTHER" id="PTHR30201">
    <property type="entry name" value="TRIPHOSPHORIBOSYL-DEPHOSPHO-COA SYNTHASE"/>
    <property type="match status" value="1"/>
</dbReference>
<protein>
    <recommendedName>
        <fullName evidence="6">Probable 2-(5''-triphosphoribosyl)-3'-dephosphocoenzyme-A synthase</fullName>
        <shortName evidence="6">2-(5''-triphosphoribosyl)-3'-dephospho-CoA synthase</shortName>
        <ecNumber evidence="6">2.4.2.52</ecNumber>
    </recommendedName>
</protein>
<dbReference type="Pfam" id="PF01874">
    <property type="entry name" value="CitG"/>
    <property type="match status" value="1"/>
</dbReference>
<keyword evidence="3 6" id="KW-0808">Transferase</keyword>
<evidence type="ECO:0000256" key="3">
    <source>
        <dbReference type="ARBA" id="ARBA00022679"/>
    </source>
</evidence>
<dbReference type="OrthoDB" id="114886at2"/>
<evidence type="ECO:0000313" key="7">
    <source>
        <dbReference type="EMBL" id="PTM36907.1"/>
    </source>
</evidence>
<dbReference type="Gene3D" id="1.10.4200.10">
    <property type="entry name" value="Triphosphoribosyl-dephospho-CoA protein"/>
    <property type="match status" value="1"/>
</dbReference>
<comment type="similarity">
    <text evidence="2 6">Belongs to the CitG/MdcB family.</text>
</comment>
<evidence type="ECO:0000256" key="1">
    <source>
        <dbReference type="ARBA" id="ARBA00001210"/>
    </source>
</evidence>
<keyword evidence="5 6" id="KW-0067">ATP-binding</keyword>
<reference evidence="7 8" key="1">
    <citation type="submission" date="2018-04" db="EMBL/GenBank/DDBJ databases">
        <title>Genome sequencing reveals highly heavy metal resistance and biotechnology application of the novel Enterobacter cloacae amazonensis isolated from wastewater river in Manaus - Amazonas.</title>
        <authorList>
            <person name="Astolfi M.C.T."/>
            <person name="Carvalho E.B.D.S."/>
            <person name="Lacerda L.B."/>
            <person name="Pinto M.V."/>
            <person name="Nogueira V.B."/>
            <person name="Barros A.M."/>
            <person name="Astolfi-Filho S."/>
        </authorList>
    </citation>
    <scope>NUCLEOTIDE SEQUENCE [LARGE SCALE GENOMIC DNA]</scope>
    <source>
        <strain evidence="8">amazonensis</strain>
    </source>
</reference>
<dbReference type="RefSeq" id="WP_108089834.1">
    <property type="nucleotide sequence ID" value="NZ_PZPP01000008.1"/>
</dbReference>
<evidence type="ECO:0000256" key="5">
    <source>
        <dbReference type="ARBA" id="ARBA00022840"/>
    </source>
</evidence>
<comment type="caution">
    <text evidence="7">The sequence shown here is derived from an EMBL/GenBank/DDBJ whole genome shotgun (WGS) entry which is preliminary data.</text>
</comment>
<dbReference type="PANTHER" id="PTHR30201:SF2">
    <property type="entry name" value="2-(5''-TRIPHOSPHORIBOSYL)-3'-DEPHOSPHOCOENZYME-A SYNTHASE"/>
    <property type="match status" value="1"/>
</dbReference>
<dbReference type="EC" id="2.4.2.52" evidence="6"/>
<dbReference type="AlphaFoldDB" id="A0A2T4Y3Z4"/>
<dbReference type="InterPro" id="IPR017551">
    <property type="entry name" value="TriPribosyl-deP-CoA_syn_CitG"/>
</dbReference>
<organism evidence="7 8">
    <name type="scientific">Enterobacter cloacae</name>
    <dbReference type="NCBI Taxonomy" id="550"/>
    <lineage>
        <taxon>Bacteria</taxon>
        <taxon>Pseudomonadati</taxon>
        <taxon>Pseudomonadota</taxon>
        <taxon>Gammaproteobacteria</taxon>
        <taxon>Enterobacterales</taxon>
        <taxon>Enterobacteriaceae</taxon>
        <taxon>Enterobacter</taxon>
        <taxon>Enterobacter cloacae complex</taxon>
    </lineage>
</organism>
<gene>
    <name evidence="6 7" type="primary">citG</name>
    <name evidence="7" type="ORF">DA103_07125</name>
</gene>
<accession>A0A2T4Y3Z4</accession>
<name>A0A2T4Y3Z4_ENTCL</name>
<dbReference type="GO" id="GO:0046917">
    <property type="term" value="F:triphosphoribosyl-dephospho-CoA synthase activity"/>
    <property type="evidence" value="ECO:0007669"/>
    <property type="project" value="UniProtKB-UniRule"/>
</dbReference>
<dbReference type="HAMAP" id="MF_00397">
    <property type="entry name" value="CitG"/>
    <property type="match status" value="1"/>
</dbReference>
<dbReference type="InterPro" id="IPR002736">
    <property type="entry name" value="CitG"/>
</dbReference>
<evidence type="ECO:0000256" key="4">
    <source>
        <dbReference type="ARBA" id="ARBA00022741"/>
    </source>
</evidence>
<comment type="catalytic activity">
    <reaction evidence="1 6">
        <text>3'-dephospho-CoA + ATP = 2'-(5''-triphospho-alpha-D-ribosyl)-3'-dephospho-CoA + adenine</text>
        <dbReference type="Rhea" id="RHEA:15117"/>
        <dbReference type="ChEBI" id="CHEBI:16708"/>
        <dbReference type="ChEBI" id="CHEBI:30616"/>
        <dbReference type="ChEBI" id="CHEBI:57328"/>
        <dbReference type="ChEBI" id="CHEBI:61378"/>
        <dbReference type="EC" id="2.4.2.52"/>
    </reaction>
</comment>
<evidence type="ECO:0000256" key="6">
    <source>
        <dbReference type="HAMAP-Rule" id="MF_00397"/>
    </source>
</evidence>
<dbReference type="GO" id="GO:0005524">
    <property type="term" value="F:ATP binding"/>
    <property type="evidence" value="ECO:0007669"/>
    <property type="project" value="UniProtKB-KW"/>
</dbReference>
<proteinExistence type="inferred from homology"/>
<dbReference type="NCBIfam" id="TIGR03125">
    <property type="entry name" value="citrate_citG"/>
    <property type="match status" value="1"/>
</dbReference>
<evidence type="ECO:0000256" key="2">
    <source>
        <dbReference type="ARBA" id="ARBA00006812"/>
    </source>
</evidence>